<dbReference type="Pfam" id="PF00668">
    <property type="entry name" value="Condensation"/>
    <property type="match status" value="5"/>
</dbReference>
<keyword evidence="3" id="KW-0597">Phosphoprotein</keyword>
<evidence type="ECO:0000256" key="5">
    <source>
        <dbReference type="ARBA" id="ARBA00023194"/>
    </source>
</evidence>
<keyword evidence="5" id="KW-0045">Antibiotic biosynthesis</keyword>
<feature type="domain" description="Carrier" evidence="7">
    <location>
        <begin position="3534"/>
        <end position="3608"/>
    </location>
</feature>
<dbReference type="InterPro" id="IPR000873">
    <property type="entry name" value="AMP-dep_synth/lig_dom"/>
</dbReference>
<feature type="region of interest" description="Disordered" evidence="6">
    <location>
        <begin position="1553"/>
        <end position="1614"/>
    </location>
</feature>
<evidence type="ECO:0000256" key="2">
    <source>
        <dbReference type="ARBA" id="ARBA00022450"/>
    </source>
</evidence>
<feature type="region of interest" description="Disordered" evidence="6">
    <location>
        <begin position="1234"/>
        <end position="1258"/>
    </location>
</feature>
<dbReference type="PATRIC" id="fig|909613.9.peg.2558"/>
<dbReference type="RefSeq" id="WP_035281929.1">
    <property type="nucleotide sequence ID" value="NZ_AYXG01000087.1"/>
</dbReference>
<dbReference type="InterPro" id="IPR025110">
    <property type="entry name" value="AMP-bd_C"/>
</dbReference>
<feature type="compositionally biased region" description="Basic and acidic residues" evidence="6">
    <location>
        <begin position="1576"/>
        <end position="1587"/>
    </location>
</feature>
<name>W7J016_9PSEU</name>
<feature type="region of interest" description="Disordered" evidence="6">
    <location>
        <begin position="223"/>
        <end position="243"/>
    </location>
</feature>
<dbReference type="InterPro" id="IPR010071">
    <property type="entry name" value="AA_adenyl_dom"/>
</dbReference>
<dbReference type="Proteomes" id="UP000019277">
    <property type="component" value="Unassembled WGS sequence"/>
</dbReference>
<dbReference type="EMBL" id="AYXG01000087">
    <property type="protein sequence ID" value="EWC62186.1"/>
    <property type="molecule type" value="Genomic_DNA"/>
</dbReference>
<dbReference type="FunFam" id="3.40.50.12780:FF:000012">
    <property type="entry name" value="Non-ribosomal peptide synthetase"/>
    <property type="match status" value="1"/>
</dbReference>
<dbReference type="GO" id="GO:0005737">
    <property type="term" value="C:cytoplasm"/>
    <property type="evidence" value="ECO:0007669"/>
    <property type="project" value="TreeGrafter"/>
</dbReference>
<dbReference type="GO" id="GO:0072330">
    <property type="term" value="P:monocarboxylic acid biosynthetic process"/>
    <property type="evidence" value="ECO:0007669"/>
    <property type="project" value="UniProtKB-ARBA"/>
</dbReference>
<keyword evidence="8" id="KW-0808">Transferase</keyword>
<dbReference type="OrthoDB" id="2472181at2"/>
<dbReference type="Gene3D" id="3.30.559.10">
    <property type="entry name" value="Chloramphenicol acetyltransferase-like domain"/>
    <property type="match status" value="5"/>
</dbReference>
<dbReference type="NCBIfam" id="NF003417">
    <property type="entry name" value="PRK04813.1"/>
    <property type="match status" value="5"/>
</dbReference>
<dbReference type="InterPro" id="IPR045851">
    <property type="entry name" value="AMP-bd_C_sf"/>
</dbReference>
<dbReference type="GO" id="GO:0017000">
    <property type="term" value="P:antibiotic biosynthetic process"/>
    <property type="evidence" value="ECO:0007669"/>
    <property type="project" value="UniProtKB-KW"/>
</dbReference>
<dbReference type="Gene3D" id="2.30.38.10">
    <property type="entry name" value="Luciferase, Domain 3"/>
    <property type="match status" value="2"/>
</dbReference>
<dbReference type="InterPro" id="IPR023213">
    <property type="entry name" value="CAT-like_dom_sf"/>
</dbReference>
<dbReference type="FunFam" id="2.30.38.10:FF:000001">
    <property type="entry name" value="Non-ribosomal peptide synthetase PvdI"/>
    <property type="match status" value="2"/>
</dbReference>
<dbReference type="eggNOG" id="COG1020">
    <property type="taxonomic scope" value="Bacteria"/>
</dbReference>
<evidence type="ECO:0000313" key="9">
    <source>
        <dbReference type="Proteomes" id="UP000019277"/>
    </source>
</evidence>
<evidence type="ECO:0000256" key="3">
    <source>
        <dbReference type="ARBA" id="ARBA00022553"/>
    </source>
</evidence>
<dbReference type="SUPFAM" id="SSF47336">
    <property type="entry name" value="ACP-like"/>
    <property type="match status" value="3"/>
</dbReference>
<dbReference type="CDD" id="cd05930">
    <property type="entry name" value="A_NRPS"/>
    <property type="match status" value="2"/>
</dbReference>
<dbReference type="EC" id="2.7.7.-" evidence="8"/>
<dbReference type="Gene3D" id="3.40.50.12780">
    <property type="entry name" value="N-terminal domain of ligase-like"/>
    <property type="match status" value="1"/>
</dbReference>
<dbReference type="FunFam" id="1.10.1200.10:FF:000016">
    <property type="entry name" value="Non-ribosomal peptide synthase"/>
    <property type="match status" value="1"/>
</dbReference>
<evidence type="ECO:0000256" key="1">
    <source>
        <dbReference type="ARBA" id="ARBA00001957"/>
    </source>
</evidence>
<sequence length="4076" mass="431919">MTDDARARKRALLRQRLAKSGLAAAEVAPITRRAPGSPAPLSDAQRRMWLLQRLDPESTGYVLCAAIRLSGALDTDALLAAIAAACRRHEVLSTVYPDAGGQVVLAGVSPVPVLVEGDERAVREVVAELGRTPFDLAEESPLRVRVVKAAPDQHVLVLVAHHIAWDDSCWEILLGDISAAYRGRDLVAPAVDYADYAAWEQGQDRSAQMEYWRSKLTPLPEPLALPLDRPRPQKVGEDGGRRHRAVPVARQVKEFARAEGVTPFMVLSAVVSAVLHRYTGNPDITLGTPTVDRSRDEVAGVVGNFGNTVVLRSTVDGHGSFRELLAHVREVCAGAYANATLPFDRLVADLAPERGSTSVLFDVLFSLRTEVLRGLDIPGVTAADIPVHNGTAQFDLAFAAVLTDDSLDLEATYRTELFDSETADALLRHTDRLLRAVLADPDVRVADVDLLGPERDRVLRDWNATTAEVPATTLPELLAAQVAATPSAPALVFEGRRLTYAEFDAETARVAAALPGVGPESVVALLLPRSVELVVGIWGVLRAGGAYLPVDPDYPADRIAYMLGDARPVTVLTTRAMLDRLPPGTPHILLDAPLPTGVASTVELRPEHPAYVIYTSGSTGRPKGVVVPHAGIVNRLLWMQDEYRLVPGEPVLQKTPSSFDVSVWEFCWPLIVGATLVVARPEGHRDPSYLSELIRVEGVTTVHFVPSMLRAFLADPTAARCTGLRRVLCSGEALPADLASAFASVLPSVELHNLYGPTEASVDVSSQPSVPGLTTATVPIGRPVWNTSLYVLDRDLRPVPAGVAGELYIAGVQLARAYLGRPDLTASRFVADPHGKPGSRMYRTGDVARFSRDGVLEYLGRADDQVKLRGLRIELGEIEAVLAGRPGVRGAAVAVRSGQLVAFLVGDADWESVRAEAAAVLPEYMVPTACVPVPSLPLSPSGKLDRKRLTIAEEYAPRTTAVAREPRTDRERVLCALVAEVLNRPTVAPDDRFFTIGGDSIQAITLVGRARAAGLEFTPRDVFDQQTPAGLAAVAVEAEADVHAVDGTGEVPATPIMEWLRARGDAIARFSQTIQLQVPPGTDLAPLTAALQAVLDHHDALRARLLRWADTPWQLDIPAPGVLDAAAILRRIDTTGLPAHAVDALVDAETTAHRDRLDPDAGAMTWLTWLDAGADEPGRLVWTAHHLVVDGVSWRVLMTDLADAHAPAAAGAEPALPAVRTSLRAWSRSLPSHVPAATRRPWPASDQEHLPMSRPLDPTRDTAATAAHLRRTLDATATVPLLEDVPAAFHATTHDVLLAALVIATTDWRRRHGGHGTALTVDLEGHGRDLGGDLSRTVGWFTSLYPVRLDPGPVDPDDAMAGGSAAGEALRRAKEQLAAIRDASTLYGIARYLGGAVEPGPAPMIGFNYLGRFDASGTDWGLTGDGRAMRAGVDPELAVAHAIEVTADVRDHPDGPRLSVTWEWAAGVLSEHAVNDLAHAWFRALAGLAAHAKTTRTTLTPADVALTGLDQPAITALTAGVDAVDILPLTPLAEGLLYHALGGSDRLLDADHRARGANGLPPGADGSPSGASADRPAADQRVRDGHGGAEGVGPSGAGPDLGGAEPGGGGVGADPYTVQLSVELRGDVDPTVLRRAANSVVRRHPVLRSRFRTAPDGRAFAVIAKDAVAEFTVAEVVDERAEREKPFDVVNGPLVRFSYARGGQLVLTCHHLLMDGWSLAVVLRELFELYGTGGDHAPLKPAPPYRDYLAWLAGRDTDAAVHAWRRALAGVDTPPPAVATGAPRQLSRDIAAAGIAERARRLGVTVNTVVQGAWALLLSASTGRTDVVFGTAVAGRPGELVDVERMVGLFVNTVPVRVTLDPRETVGELLGRVQREQAALLDHQHLGLADIQRAAGRDRLFDSLVVFENYPLSPADLPDPGPGVAVVGVRGHDATHYPLGLTVLPVGDRLTLAIDHRGPAVSKTAAQRMLDHLLSLLELDSDVRVGTLDLTTDKAASIHPQATRTLPEFFREQVRSTPDAPALTGAARDRTFAELDAHTDRVARVLAAHGVGPEVAVGLALPRGEMVVGLLAALKAGGVAVPIDLAYPADRIRHMLDDAAPRVVLSTQDMDHPCVIRLDDLPEAEVEPVAATTANAAYTIYTSGSTGLPKGVVVDHGNLATLFTGHRDTLFRQAGGRTLRVAHTASFSFDSAWDPVLWLVAGHLLDVVDDTTLRDAEALAAYVADRRIDYLDLTPAHLAAVVEHGLLDDGGHRPELLVVGGEAVPASLWERLLDVPGSTPHNLYGPTETTVDAYRWDRTGGAAVAGARLSILDGFLRPVLPGAVGELYVGGPGVARGYLNRPGLTAERFVAGPNGSRLYRTGDLARFDDHGVLVYVGRADDQVKIRGFRVEPGEVEAALLRHPSVSAAAVVVRDERLVAYVVGGVAEELRAHLSDVLPAHLVPAAFVALAELPLTPNGKLDRVALPAPAAGTAYRAPRDPREQIVCGLFADVLGVPAVGVDDDFFQLGGHSLLASRLVSRIRSVLSVELPVRALFDSPTPAGVALAVRDGGAARPPLVARERPEVAPLSFAQQRLWFLHQLEGPSPTYNIAAALRLRGALDVAALTAAVDDVVARHEALRTVFPVVDGVARQVVRDRADTGLVVVDGVDLTSAAQYEFALAVQTPLRVTLFRAAPDEHVLLFTLHHIAGDGWSFTPLTRDLATAYRARIAGESPEWTPLPVQYSDFSAWQRELLDGAEAERQAQYWRAALAGIPDELVLPTDRPRPAESSYRGGLVEFAIPDGLARQVRAVAGAVGVSPFMVFQAALAVVLQRLGAGTDIPLGTPVAGRLDSALDDVVGSFVNTLVLRTDMSGDPTVRELLGRVRQVALGAFEHQDLPFERLVELLNPVRSAARHPLFQVMLAYQNNAPVRLELPGLEVSDQVVDTGVSSFDLTFTVVDEPGAAMTGFVEYSADLFDAATAAGVAERLVRVLAGFVSDVDAPVSAVSVLSAEERRSLRSGGAVALEALESVVPLLAAQAGATPDAVALVSGERRVTFGELAARVSRVAAGLRARGVVAEAPVAVSLPRSADAVVALFGVLAAGGVYVPVDPEHPAERVGQILAEVRPVLRLSTGADLADLELSVPSGSVEIRGPLGELIMDSARIGAGESVVEAGENGRWPGEVADGARGAASGGGEAAGGVSGGWGAGVRGGDAAYVVYTSGSTGRAKGVVVEHRALGNLFAEHRVNLFGPEEARLGRKARVALTASFSFDAAWDALLWLVAGHEVHVLDDATRADPRAVEYYARLEQVDVLDVTPSFAGRMGGWPGVLVLGGEAVDPVLWEAVARSGTRGYNLYGPTECTVDALRAAVDGTPNVGVPVANTGAYVLDAALRLVPAGVVGELYLGGAQVARGYVRQPGRTAERFVANPFGAAGSRLYRTGDLVRRRPDGVLEFVGRADEQVKIRGYRIEPGEVAAALLDLPGVTEAVVVARDNALVAYVVGAVEGLRSRLAERLPDYMVPAHFVPVDGIPLTGNGKVDKAALPAPERGQREDRPRTATEDVLCAVFADVLGLDRVGPEEGFFELGGDSIVSIQLVSRARAAGLLVTAKDVFRHHTPAALAAVAVPVGTEEGVSEPEGAALGLVPETPIVAWLREVGGPIGRFSQSMVLRVPPGSAQRYAQALQTVLDRHDALRARLHRGDTWSLEVGPVGSVAAVTCLRRVPLDGAEVAAEAEQAQAGLDPDAGRMVRAVWFDAGAEPGLLLLVVHHLVVDGVSWRVITDDLRAAWETGAATTVPGTSLRGWARLLGEQATRPAALAELAVWREVGSHEPGLALRRALDPATDTTATLRSLTRTLPAEHTEPLLSTVPARFHGGVDDVLLAGLALAAKDGLLVELEGHGRETEVAEAAGLRADLSTTVGWFTSAYPVHLAPASDAEKAVKTVKEQLRALPRDGIGFGLLRHLNPSTRAELAHVKPLVSFNYLGRFSGGCDALWSVADESTAVPLGADADMPVPHALDITAATWDLPTGPELTVTWSWPDGVLDEAAVTALADGWFAGLIAITRAEAGGHTPSDLDLVDLSQDEIDEFEAEWSTSE</sequence>
<dbReference type="Pfam" id="PF00501">
    <property type="entry name" value="AMP-binding"/>
    <property type="match status" value="3"/>
</dbReference>
<keyword evidence="8" id="KW-0548">Nucleotidyltransferase</keyword>
<comment type="cofactor">
    <cofactor evidence="1">
        <name>pantetheine 4'-phosphate</name>
        <dbReference type="ChEBI" id="CHEBI:47942"/>
    </cofactor>
</comment>
<proteinExistence type="predicted"/>
<organism evidence="8 9">
    <name type="scientific">Actinokineospora spheciospongiae</name>
    <dbReference type="NCBI Taxonomy" id="909613"/>
    <lineage>
        <taxon>Bacteria</taxon>
        <taxon>Bacillati</taxon>
        <taxon>Actinomycetota</taxon>
        <taxon>Actinomycetes</taxon>
        <taxon>Pseudonocardiales</taxon>
        <taxon>Pseudonocardiaceae</taxon>
        <taxon>Actinokineospora</taxon>
    </lineage>
</organism>
<protein>
    <submittedName>
        <fullName evidence="8">Siderophore biosynthesis non-ribosomal peptide synthetase module</fullName>
        <ecNumber evidence="8">2.7.7.-</ecNumber>
    </submittedName>
</protein>
<dbReference type="InterPro" id="IPR001242">
    <property type="entry name" value="Condensation_dom"/>
</dbReference>
<evidence type="ECO:0000313" key="8">
    <source>
        <dbReference type="EMBL" id="EWC62186.1"/>
    </source>
</evidence>
<dbReference type="Gene3D" id="3.30.559.30">
    <property type="entry name" value="Nonribosomal peptide synthetase, condensation domain"/>
    <property type="match status" value="5"/>
</dbReference>
<reference evidence="8 9" key="1">
    <citation type="journal article" date="2014" name="Genome Announc.">
        <title>Draft Genome Sequence of the Antitrypanosomally Active Sponge-Associated Bacterium Actinokineospora sp. Strain EG49.</title>
        <authorList>
            <person name="Harjes J."/>
            <person name="Ryu T."/>
            <person name="Abdelmohsen U.R."/>
            <person name="Moitinho-Silva L."/>
            <person name="Horn H."/>
            <person name="Ravasi T."/>
            <person name="Hentschel U."/>
        </authorList>
    </citation>
    <scope>NUCLEOTIDE SEQUENCE [LARGE SCALE GENOMIC DNA]</scope>
    <source>
        <strain evidence="8 9">EG49</strain>
    </source>
</reference>
<feature type="domain" description="Carrier" evidence="7">
    <location>
        <begin position="2476"/>
        <end position="2551"/>
    </location>
</feature>
<dbReference type="GO" id="GO:0031177">
    <property type="term" value="F:phosphopantetheine binding"/>
    <property type="evidence" value="ECO:0007669"/>
    <property type="project" value="InterPro"/>
</dbReference>
<dbReference type="InterPro" id="IPR036736">
    <property type="entry name" value="ACP-like_sf"/>
</dbReference>
<keyword evidence="9" id="KW-1185">Reference proteome</keyword>
<dbReference type="CDD" id="cd19531">
    <property type="entry name" value="LCL_NRPS-like"/>
    <property type="match status" value="1"/>
</dbReference>
<gene>
    <name evidence="8" type="ORF">UO65_2552</name>
</gene>
<dbReference type="Pfam" id="PF00550">
    <property type="entry name" value="PP-binding"/>
    <property type="match status" value="3"/>
</dbReference>
<keyword evidence="4" id="KW-0677">Repeat</keyword>
<dbReference type="STRING" id="909613.UO65_2552"/>
<dbReference type="SUPFAM" id="SSF56801">
    <property type="entry name" value="Acetyl-CoA synthetase-like"/>
    <property type="match status" value="3"/>
</dbReference>
<dbReference type="PROSITE" id="PS00012">
    <property type="entry name" value="PHOSPHOPANTETHEINE"/>
    <property type="match status" value="2"/>
</dbReference>
<dbReference type="Pfam" id="PF13193">
    <property type="entry name" value="AMP-binding_C"/>
    <property type="match status" value="3"/>
</dbReference>
<dbReference type="GO" id="GO:0016779">
    <property type="term" value="F:nucleotidyltransferase activity"/>
    <property type="evidence" value="ECO:0007669"/>
    <property type="project" value="UniProtKB-KW"/>
</dbReference>
<dbReference type="InterPro" id="IPR006162">
    <property type="entry name" value="Ppantetheine_attach_site"/>
</dbReference>
<dbReference type="PROSITE" id="PS50075">
    <property type="entry name" value="CARRIER"/>
    <property type="match status" value="3"/>
</dbReference>
<evidence type="ECO:0000256" key="4">
    <source>
        <dbReference type="ARBA" id="ARBA00022737"/>
    </source>
</evidence>
<dbReference type="GO" id="GO:0043041">
    <property type="term" value="P:amino acid activation for nonribosomal peptide biosynthetic process"/>
    <property type="evidence" value="ECO:0007669"/>
    <property type="project" value="TreeGrafter"/>
</dbReference>
<accession>W7J016</accession>
<evidence type="ECO:0000256" key="6">
    <source>
        <dbReference type="SAM" id="MobiDB-lite"/>
    </source>
</evidence>
<dbReference type="Gene3D" id="3.30.300.30">
    <property type="match status" value="3"/>
</dbReference>
<dbReference type="SUPFAM" id="SSF52777">
    <property type="entry name" value="CoA-dependent acyltransferases"/>
    <property type="match status" value="10"/>
</dbReference>
<dbReference type="SMART" id="SM00823">
    <property type="entry name" value="PKS_PP"/>
    <property type="match status" value="3"/>
</dbReference>
<dbReference type="PROSITE" id="PS00455">
    <property type="entry name" value="AMP_BINDING"/>
    <property type="match status" value="2"/>
</dbReference>
<feature type="compositionally biased region" description="Basic and acidic residues" evidence="6">
    <location>
        <begin position="228"/>
        <end position="240"/>
    </location>
</feature>
<dbReference type="InterPro" id="IPR042099">
    <property type="entry name" value="ANL_N_sf"/>
</dbReference>
<dbReference type="CDD" id="cd19540">
    <property type="entry name" value="LCL_NRPS-like"/>
    <property type="match status" value="1"/>
</dbReference>
<evidence type="ECO:0000259" key="7">
    <source>
        <dbReference type="PROSITE" id="PS50075"/>
    </source>
</evidence>
<dbReference type="Gene3D" id="3.40.50.980">
    <property type="match status" value="5"/>
</dbReference>
<dbReference type="NCBIfam" id="TIGR01733">
    <property type="entry name" value="AA-adenyl-dom"/>
    <property type="match status" value="3"/>
</dbReference>
<feature type="domain" description="Carrier" evidence="7">
    <location>
        <begin position="965"/>
        <end position="1039"/>
    </location>
</feature>
<dbReference type="InterPro" id="IPR020806">
    <property type="entry name" value="PKS_PP-bd"/>
</dbReference>
<dbReference type="FunFam" id="1.10.1200.10:FF:000005">
    <property type="entry name" value="Nonribosomal peptide synthetase 1"/>
    <property type="match status" value="1"/>
</dbReference>
<dbReference type="GO" id="GO:0044550">
    <property type="term" value="P:secondary metabolite biosynthetic process"/>
    <property type="evidence" value="ECO:0007669"/>
    <property type="project" value="TreeGrafter"/>
</dbReference>
<dbReference type="InterPro" id="IPR010060">
    <property type="entry name" value="NRPS_synth"/>
</dbReference>
<dbReference type="CDD" id="cd17646">
    <property type="entry name" value="A_NRPS_AB3403-like"/>
    <property type="match status" value="1"/>
</dbReference>
<dbReference type="NCBIfam" id="TIGR01720">
    <property type="entry name" value="NRPS-para261"/>
    <property type="match status" value="2"/>
</dbReference>
<dbReference type="PANTHER" id="PTHR45527">
    <property type="entry name" value="NONRIBOSOMAL PEPTIDE SYNTHETASE"/>
    <property type="match status" value="1"/>
</dbReference>
<keyword evidence="2" id="KW-0596">Phosphopantetheine</keyword>
<comment type="caution">
    <text evidence="8">The sequence shown here is derived from an EMBL/GenBank/DDBJ whole genome shotgun (WGS) entry which is preliminary data.</text>
</comment>
<dbReference type="InterPro" id="IPR009081">
    <property type="entry name" value="PP-bd_ACP"/>
</dbReference>
<dbReference type="GO" id="GO:0008610">
    <property type="term" value="P:lipid biosynthetic process"/>
    <property type="evidence" value="ECO:0007669"/>
    <property type="project" value="UniProtKB-ARBA"/>
</dbReference>
<dbReference type="InterPro" id="IPR020845">
    <property type="entry name" value="AMP-binding_CS"/>
</dbReference>
<dbReference type="Gene3D" id="1.10.1200.10">
    <property type="entry name" value="ACP-like"/>
    <property type="match status" value="3"/>
</dbReference>
<feature type="compositionally biased region" description="Gly residues" evidence="6">
    <location>
        <begin position="1588"/>
        <end position="1612"/>
    </location>
</feature>
<dbReference type="PANTHER" id="PTHR45527:SF1">
    <property type="entry name" value="FATTY ACID SYNTHASE"/>
    <property type="match status" value="1"/>
</dbReference>
<dbReference type="FunFam" id="3.40.50.980:FF:000002">
    <property type="entry name" value="Enterobactin synthetase component F"/>
    <property type="match status" value="1"/>
</dbReference>